<keyword evidence="2" id="KW-0472">Membrane</keyword>
<feature type="transmembrane region" description="Helical" evidence="2">
    <location>
        <begin position="644"/>
        <end position="662"/>
    </location>
</feature>
<feature type="transmembrane region" description="Helical" evidence="2">
    <location>
        <begin position="197"/>
        <end position="216"/>
    </location>
</feature>
<feature type="transmembrane region" description="Helical" evidence="2">
    <location>
        <begin position="280"/>
        <end position="302"/>
    </location>
</feature>
<keyword evidence="4" id="KW-1185">Reference proteome</keyword>
<dbReference type="Proteomes" id="UP000179807">
    <property type="component" value="Unassembled WGS sequence"/>
</dbReference>
<proteinExistence type="predicted"/>
<accession>A0A1J4J5J3</accession>
<feature type="transmembrane region" description="Helical" evidence="2">
    <location>
        <begin position="154"/>
        <end position="185"/>
    </location>
</feature>
<evidence type="ECO:0000313" key="4">
    <source>
        <dbReference type="Proteomes" id="UP000179807"/>
    </source>
</evidence>
<evidence type="ECO:0000256" key="2">
    <source>
        <dbReference type="SAM" id="Phobius"/>
    </source>
</evidence>
<feature type="transmembrane region" description="Helical" evidence="2">
    <location>
        <begin position="111"/>
        <end position="134"/>
    </location>
</feature>
<feature type="region of interest" description="Disordered" evidence="1">
    <location>
        <begin position="909"/>
        <end position="953"/>
    </location>
</feature>
<dbReference type="EMBL" id="MLAK01001472">
    <property type="protein sequence ID" value="OHS92725.1"/>
    <property type="molecule type" value="Genomic_DNA"/>
</dbReference>
<feature type="transmembrane region" description="Helical" evidence="2">
    <location>
        <begin position="222"/>
        <end position="240"/>
    </location>
</feature>
<feature type="compositionally biased region" description="Basic and acidic residues" evidence="1">
    <location>
        <begin position="922"/>
        <end position="933"/>
    </location>
</feature>
<keyword evidence="2" id="KW-1133">Transmembrane helix</keyword>
<sequence length="1505" mass="173919">MTFGISSLYHMYFMIRSKFKPPSIIATATIIHYIFQMCPLAICFLTPIEIFNATNGSSFFHYYESMMLFLPWLFGTESMLFDTLFYFVINIAAFIILICCLHYVDKYKHLNFWACAFISVFQSCYTQLISFPLYFRFSYMMELIINQPYNPEFIISLTLTSINTILNGIHIYMASIFLIPADFVIHTKFDLYDGKSVFYLYWVRFLLSTACFFFKISMDNQILVISIIVACFIITLNTIYNRINSYSYVSRTGLATESFPLFCVPFMMLMFYLFENWVYSILSLVLVFALFLFMQFIHYSFLIKQATKTFSPFIIDNKDEKNNNHNIESEESLPSIGFGSRTTMIRIMASHHCDPNCIDRYLKLHKKLSSKASTTLEVIRFLALFPTRRNECLKELALLTSKSHHNRFAIYRFTKILKGLTEQTSEKHRLMLNRMNRSFLVHHHLYWMARKEKKQFTAFREAFSTAFYYIETDFEFKMLIDKYPLDSVLHYMYSDFLLSACGDFEGHKKEQSLALNIERGKHNIIDPLLHPMSLYNPKILQYCTVEEAGDSPNSYAGSSMIGTTTNNNMSFFGSEISSAFNNQKLNKSNPIITFLGKSKRYVPALAPIHTILPMILILVIIFSMLSQAHHIESSTNILFEESSLLMDAYYLASSGVFIPYFLSIRTPMEDCQQDFISMPFVIAQNYDEIQVIRNLTSGMLSIINEFVSETMLNQFYYELYDVCDMMEALTTSLNWSILLYIDLVSNIIDIINEEVELLEGFLNSQYSIVPLVIISISCAAAFVLLSFIITFIQVNTIMNDPKVIEFLSKEEWLSLCLLQDSKKAWELYRNFVDPHEISTSNSAGTLELHKTPKILSNSSLNMNESQQFKNSAFNVLSLDDSHKRRSVNPISPLILEIPHQQFQSNNNISNIINTSNTNSNNGEKKENEEENCNKNENGLESDENSDFNSDKNRNTIFEGSEMEEFTTNGTNNDIIEQEIQATLVDDLQSRSYCLIFTLLMAPSFLLVLIVSLYFLPIKFRAHTQIMKIGVISECVTRINASFVLVNYTYSIIENRPPSILELELIHSILDKPGTLIGELYMKEQCYQLDSVICISVKTILHNMITQNITSNVLATKYMPIIHLFAWNSIFSYYFPRILDFYQTGYSNGTSFIIAVLLFMINFLSVTGAYSKLLFAAFNSLYHFPNDFLKLPDEGNDKKKNNVLETFPENVLVITTVTETDEIYSITENTKSLLNRSLNDMISLIFSKTFPIVHGAENLREFVMPDKKKKIFRYSSEIIGMMTKTVMVEEVTPVQDPREKTYSKRLIEYVPPYFAKQFGDNDVCFFEYKNCFIVSVRIKPNLQFLITDKFFNASNHVTQNFSSMNILHIDGEMVIFSSFTDVSPFLILLFIRDLINEAKVNSKNVESNFALCSIVIDYFDEISCIIRNSGIEPFLEFNPKPSFFMNRLFRVNENLIAFSQSSKDLLPIVNEKAQKYDVPVNFKGETESFWGIQVNQFLSDVILPSM</sequence>
<feature type="transmembrane region" description="Helical" evidence="2">
    <location>
        <begin position="84"/>
        <end position="104"/>
    </location>
</feature>
<feature type="transmembrane region" description="Helical" evidence="2">
    <location>
        <begin position="1120"/>
        <end position="1138"/>
    </location>
</feature>
<feature type="transmembrane region" description="Helical" evidence="2">
    <location>
        <begin position="601"/>
        <end position="624"/>
    </location>
</feature>
<name>A0A1J4J5J3_9EUKA</name>
<reference evidence="3" key="1">
    <citation type="submission" date="2016-10" db="EMBL/GenBank/DDBJ databases">
        <authorList>
            <person name="Benchimol M."/>
            <person name="Almeida L.G."/>
            <person name="Vasconcelos A.T."/>
            <person name="Perreira-Neves A."/>
            <person name="Rosa I.A."/>
            <person name="Tasca T."/>
            <person name="Bogo M.R."/>
            <person name="de Souza W."/>
        </authorList>
    </citation>
    <scope>NUCLEOTIDE SEQUENCE [LARGE SCALE GENOMIC DNA]</scope>
    <source>
        <strain evidence="3">K</strain>
    </source>
</reference>
<feature type="transmembrane region" description="Helical" evidence="2">
    <location>
        <begin position="252"/>
        <end position="274"/>
    </location>
</feature>
<evidence type="ECO:0000256" key="1">
    <source>
        <dbReference type="SAM" id="MobiDB-lite"/>
    </source>
</evidence>
<organism evidence="3 4">
    <name type="scientific">Tritrichomonas foetus</name>
    <dbReference type="NCBI Taxonomy" id="1144522"/>
    <lineage>
        <taxon>Eukaryota</taxon>
        <taxon>Metamonada</taxon>
        <taxon>Parabasalia</taxon>
        <taxon>Tritrichomonadida</taxon>
        <taxon>Tritrichomonadidae</taxon>
        <taxon>Tritrichomonas</taxon>
    </lineage>
</organism>
<feature type="compositionally biased region" description="Low complexity" evidence="1">
    <location>
        <begin position="909"/>
        <end position="921"/>
    </location>
</feature>
<evidence type="ECO:0008006" key="5">
    <source>
        <dbReference type="Google" id="ProtNLM"/>
    </source>
</evidence>
<dbReference type="GeneID" id="94848196"/>
<protein>
    <recommendedName>
        <fullName evidence="5">Transmembrane protein</fullName>
    </recommendedName>
</protein>
<gene>
    <name evidence="3" type="ORF">TRFO_40943</name>
</gene>
<feature type="transmembrane region" description="Helical" evidence="2">
    <location>
        <begin position="24"/>
        <end position="48"/>
    </location>
</feature>
<feature type="transmembrane region" description="Helical" evidence="2">
    <location>
        <begin position="994"/>
        <end position="1015"/>
    </location>
</feature>
<dbReference type="VEuPathDB" id="TrichDB:TRFO_40943"/>
<keyword evidence="2" id="KW-0812">Transmembrane</keyword>
<dbReference type="RefSeq" id="XP_068345862.1">
    <property type="nucleotide sequence ID" value="XM_068513492.1"/>
</dbReference>
<evidence type="ECO:0000313" key="3">
    <source>
        <dbReference type="EMBL" id="OHS92725.1"/>
    </source>
</evidence>
<feature type="transmembrane region" description="Helical" evidence="2">
    <location>
        <begin position="1150"/>
        <end position="1169"/>
    </location>
</feature>
<comment type="caution">
    <text evidence="3">The sequence shown here is derived from an EMBL/GenBank/DDBJ whole genome shotgun (WGS) entry which is preliminary data.</text>
</comment>
<feature type="transmembrane region" description="Helical" evidence="2">
    <location>
        <begin position="768"/>
        <end position="792"/>
    </location>
</feature>